<sequence length="123" mass="13059">MTDEAGGNPDEIRGEAANAAELANAMTGLRETFTDIMDGVRKAAVEEECAEGYSKFKEKYLDDITDVENHGMELARNLDAGGAEIGATDDDTSDSYESPWPGLSRPVNGPSGTPTPANGRTVY</sequence>
<dbReference type="RefSeq" id="WP_141921969.1">
    <property type="nucleotide sequence ID" value="NZ_VFQC01000001.1"/>
</dbReference>
<name>A0A543NG62_9ACTN</name>
<reference evidence="2 3" key="1">
    <citation type="submission" date="2019-06" db="EMBL/GenBank/DDBJ databases">
        <title>Sequencing the genomes of 1000 actinobacteria strains.</title>
        <authorList>
            <person name="Klenk H.-P."/>
        </authorList>
    </citation>
    <scope>NUCLEOTIDE SEQUENCE [LARGE SCALE GENOMIC DNA]</scope>
    <source>
        <strain evidence="2 3">DSM 45015</strain>
    </source>
</reference>
<dbReference type="EMBL" id="VFQC01000001">
    <property type="protein sequence ID" value="TQN30760.1"/>
    <property type="molecule type" value="Genomic_DNA"/>
</dbReference>
<evidence type="ECO:0000313" key="2">
    <source>
        <dbReference type="EMBL" id="TQN30760.1"/>
    </source>
</evidence>
<proteinExistence type="predicted"/>
<dbReference type="AlphaFoldDB" id="A0A543NG62"/>
<protein>
    <recommendedName>
        <fullName evidence="4">Excreted virulence factor EspC (Type VII ESX diderm)</fullName>
    </recommendedName>
</protein>
<evidence type="ECO:0000256" key="1">
    <source>
        <dbReference type="SAM" id="MobiDB-lite"/>
    </source>
</evidence>
<feature type="compositionally biased region" description="Polar residues" evidence="1">
    <location>
        <begin position="110"/>
        <end position="123"/>
    </location>
</feature>
<keyword evidence="3" id="KW-1185">Reference proteome</keyword>
<dbReference type="OrthoDB" id="3430068at2"/>
<evidence type="ECO:0000313" key="3">
    <source>
        <dbReference type="Proteomes" id="UP000317422"/>
    </source>
</evidence>
<gene>
    <name evidence="2" type="ORF">FHX37_0644</name>
</gene>
<dbReference type="Proteomes" id="UP000317422">
    <property type="component" value="Unassembled WGS sequence"/>
</dbReference>
<evidence type="ECO:0008006" key="4">
    <source>
        <dbReference type="Google" id="ProtNLM"/>
    </source>
</evidence>
<accession>A0A543NG62</accession>
<organism evidence="2 3">
    <name type="scientific">Haloactinospora alba</name>
    <dbReference type="NCBI Taxonomy" id="405555"/>
    <lineage>
        <taxon>Bacteria</taxon>
        <taxon>Bacillati</taxon>
        <taxon>Actinomycetota</taxon>
        <taxon>Actinomycetes</taxon>
        <taxon>Streptosporangiales</taxon>
        <taxon>Nocardiopsidaceae</taxon>
        <taxon>Haloactinospora</taxon>
    </lineage>
</organism>
<feature type="region of interest" description="Disordered" evidence="1">
    <location>
        <begin position="81"/>
        <end position="123"/>
    </location>
</feature>
<comment type="caution">
    <text evidence="2">The sequence shown here is derived from an EMBL/GenBank/DDBJ whole genome shotgun (WGS) entry which is preliminary data.</text>
</comment>